<comment type="caution">
    <text evidence="2">The sequence shown here is derived from an EMBL/GenBank/DDBJ whole genome shotgun (WGS) entry which is preliminary data.</text>
</comment>
<evidence type="ECO:0000313" key="2">
    <source>
        <dbReference type="EMBL" id="CAG9333947.1"/>
    </source>
</evidence>
<dbReference type="EMBL" id="CAJZBQ010000057">
    <property type="protein sequence ID" value="CAG9333947.1"/>
    <property type="molecule type" value="Genomic_DNA"/>
</dbReference>
<feature type="compositionally biased region" description="Low complexity" evidence="1">
    <location>
        <begin position="18"/>
        <end position="28"/>
    </location>
</feature>
<feature type="region of interest" description="Disordered" evidence="1">
    <location>
        <begin position="1"/>
        <end position="28"/>
    </location>
</feature>
<name>A0AAU9K7I9_9CILI</name>
<gene>
    <name evidence="2" type="ORF">BSTOLATCC_MIC59756</name>
</gene>
<reference evidence="2" key="1">
    <citation type="submission" date="2021-09" db="EMBL/GenBank/DDBJ databases">
        <authorList>
            <consortium name="AG Swart"/>
            <person name="Singh M."/>
            <person name="Singh A."/>
            <person name="Seah K."/>
            <person name="Emmerich C."/>
        </authorList>
    </citation>
    <scope>NUCLEOTIDE SEQUENCE</scope>
    <source>
        <strain evidence="2">ATCC30299</strain>
    </source>
</reference>
<dbReference type="AlphaFoldDB" id="A0AAU9K7I9"/>
<keyword evidence="3" id="KW-1185">Reference proteome</keyword>
<evidence type="ECO:0000256" key="1">
    <source>
        <dbReference type="SAM" id="MobiDB-lite"/>
    </source>
</evidence>
<proteinExistence type="predicted"/>
<accession>A0AAU9K7I9</accession>
<protein>
    <submittedName>
        <fullName evidence="2">Uncharacterized protein</fullName>
    </submittedName>
</protein>
<dbReference type="Proteomes" id="UP001162131">
    <property type="component" value="Unassembled WGS sequence"/>
</dbReference>
<sequence>MKPTHRRAHSLSDLYNVQPSSPSKKQQLSPKFLLDVISQVTKSQPSGSAKSLQPFLHNIALEEEEVRAREKKTQEYVLKEMSKIQTIDREFMKQRYLAQKTITSPSLTESRSQPGSPLSKISLNKVRLIRMEKLKTPNKSPPLTARSKHLAKIQNFMPNPSESPIKSPQNIKQLNSELNYFRRRASIPELCSPDEFFPKSKRAAVNIEKSLQEDYYKEFSGTKKAGLRADLIKLSFWKQDLNGFKKEVDGIINSFPHNRNRN</sequence>
<evidence type="ECO:0000313" key="3">
    <source>
        <dbReference type="Proteomes" id="UP001162131"/>
    </source>
</evidence>
<organism evidence="2 3">
    <name type="scientific">Blepharisma stoltei</name>
    <dbReference type="NCBI Taxonomy" id="1481888"/>
    <lineage>
        <taxon>Eukaryota</taxon>
        <taxon>Sar</taxon>
        <taxon>Alveolata</taxon>
        <taxon>Ciliophora</taxon>
        <taxon>Postciliodesmatophora</taxon>
        <taxon>Heterotrichea</taxon>
        <taxon>Heterotrichida</taxon>
        <taxon>Blepharismidae</taxon>
        <taxon>Blepharisma</taxon>
    </lineage>
</organism>